<evidence type="ECO:0000259" key="14">
    <source>
        <dbReference type="Pfam" id="PF01433"/>
    </source>
</evidence>
<evidence type="ECO:0000313" key="16">
    <source>
        <dbReference type="EMBL" id="ACY96644.1"/>
    </source>
</evidence>
<evidence type="ECO:0000256" key="6">
    <source>
        <dbReference type="ARBA" id="ARBA00022670"/>
    </source>
</evidence>
<keyword evidence="6" id="KW-0645">Protease</keyword>
<organism evidence="16 17">
    <name type="scientific">Thermomonospora curvata (strain ATCC 19995 / DSM 43183 / JCM 3096 / KCTC 9072 / NBRC 15933 / NCIMB 10081 / Henssen B9)</name>
    <dbReference type="NCBI Taxonomy" id="471852"/>
    <lineage>
        <taxon>Bacteria</taxon>
        <taxon>Bacillati</taxon>
        <taxon>Actinomycetota</taxon>
        <taxon>Actinomycetes</taxon>
        <taxon>Streptosporangiales</taxon>
        <taxon>Thermomonosporaceae</taxon>
        <taxon>Thermomonospora</taxon>
    </lineage>
</organism>
<dbReference type="GO" id="GO:0008270">
    <property type="term" value="F:zinc ion binding"/>
    <property type="evidence" value="ECO:0007669"/>
    <property type="project" value="InterPro"/>
</dbReference>
<proteinExistence type="inferred from homology"/>
<feature type="signal peptide" evidence="13">
    <location>
        <begin position="1"/>
        <end position="35"/>
    </location>
</feature>
<dbReference type="EMBL" id="CP001738">
    <property type="protein sequence ID" value="ACY96644.1"/>
    <property type="molecule type" value="Genomic_DNA"/>
</dbReference>
<feature type="chain" id="PRO_5003019448" description="Aminopeptidase N" evidence="13">
    <location>
        <begin position="36"/>
        <end position="481"/>
    </location>
</feature>
<dbReference type="PANTHER" id="PTHR11533:SF297">
    <property type="entry name" value="AMINOPEPTIDASE N"/>
    <property type="match status" value="1"/>
</dbReference>
<keyword evidence="8" id="KW-0378">Hydrolase</keyword>
<keyword evidence="16" id="KW-0031">Aminopeptidase</keyword>
<dbReference type="CDD" id="cd09603">
    <property type="entry name" value="M1_APN_like"/>
    <property type="match status" value="1"/>
</dbReference>
<dbReference type="Pfam" id="PF17900">
    <property type="entry name" value="Peptidase_M1_N"/>
    <property type="match status" value="1"/>
</dbReference>
<dbReference type="GO" id="GO:0016285">
    <property type="term" value="F:alanyl aminopeptidase activity"/>
    <property type="evidence" value="ECO:0007669"/>
    <property type="project" value="UniProtKB-EC"/>
</dbReference>
<dbReference type="EC" id="3.4.11.2" evidence="4"/>
<evidence type="ECO:0000313" key="17">
    <source>
        <dbReference type="Proteomes" id="UP000001918"/>
    </source>
</evidence>
<dbReference type="MEROPS" id="M01.032"/>
<dbReference type="PRINTS" id="PR00756">
    <property type="entry name" value="ALADIPTASE"/>
</dbReference>
<keyword evidence="17" id="KW-1185">Reference proteome</keyword>
<evidence type="ECO:0000256" key="2">
    <source>
        <dbReference type="ARBA" id="ARBA00001947"/>
    </source>
</evidence>
<evidence type="ECO:0000256" key="13">
    <source>
        <dbReference type="SAM" id="SignalP"/>
    </source>
</evidence>
<reference evidence="16 17" key="1">
    <citation type="journal article" date="2011" name="Stand. Genomic Sci.">
        <title>Complete genome sequence of Thermomonospora curvata type strain (B9).</title>
        <authorList>
            <person name="Chertkov O."/>
            <person name="Sikorski J."/>
            <person name="Nolan M."/>
            <person name="Lapidus A."/>
            <person name="Lucas S."/>
            <person name="Del Rio T.G."/>
            <person name="Tice H."/>
            <person name="Cheng J.F."/>
            <person name="Goodwin L."/>
            <person name="Pitluck S."/>
            <person name="Liolios K."/>
            <person name="Ivanova N."/>
            <person name="Mavromatis K."/>
            <person name="Mikhailova N."/>
            <person name="Ovchinnikova G."/>
            <person name="Pati A."/>
            <person name="Chen A."/>
            <person name="Palaniappan K."/>
            <person name="Djao O.D."/>
            <person name="Land M."/>
            <person name="Hauser L."/>
            <person name="Chang Y.J."/>
            <person name="Jeffries C.D."/>
            <person name="Brettin T."/>
            <person name="Han C."/>
            <person name="Detter J.C."/>
            <person name="Rohde M."/>
            <person name="Goker M."/>
            <person name="Woyke T."/>
            <person name="Bristow J."/>
            <person name="Eisen J.A."/>
            <person name="Markowitz V."/>
            <person name="Hugenholtz P."/>
            <person name="Klenk H.P."/>
            <person name="Kyrpides N.C."/>
        </authorList>
    </citation>
    <scope>NUCLEOTIDE SEQUENCE [LARGE SCALE GENOMIC DNA]</scope>
    <source>
        <strain evidence="17">ATCC 19995 / DSM 43183 / JCM 3096 / KCTC 9072 / NBRC 15933 / NCIMB 10081 / Henssen B9</strain>
    </source>
</reference>
<dbReference type="Pfam" id="PF01433">
    <property type="entry name" value="Peptidase_M1"/>
    <property type="match status" value="1"/>
</dbReference>
<sequence length="481" mass="51841">MVTSNPVRTRKGAALAAVAVATAAGLVASATPANAAPKFTPGAPGVGDPYFPDMGNGGYDVAHYDVKLRYEPSDKSIKATTRIKAKATQHLSRFNLDFLGPLKVHSVTVDGKRAAFTRTGAQELVITPKKGLPKGKRFTVTVAYSGVPKRVDDPALGTSGWVATDDGAVAVNQPTGTATWMPVNDTPADKASYSFAITVPSGLQALANGDFAGRRTAGGLTTWRWRMPQPMASELAMVAIGEYNITWGRTPKGVPNITAIDKNLDTAPGQGAAFHKLTADITDWGSKVFGRYPFGSTGGIVDAIGVGYALETQGRPVYDRRGRPGVNPSAALVAHEIGHQWFGNSVTPGSWRHIWLNEGFATYAEWLQSEQSGGQTAQQIFDEVYATPAGNELWQVKVADPGRDDLYAHAVYDRGAMTLHVLRRTVGDKKFFRLLRDWYRKNRNGTVTTADFVAHAKRYGNAKQIDALFTKWIFTTGKPSL</sequence>
<dbReference type="InterPro" id="IPR050344">
    <property type="entry name" value="Peptidase_M1_aminopeptidases"/>
</dbReference>
<feature type="domain" description="Peptidase M1 membrane alanine aminopeptidase" evidence="14">
    <location>
        <begin position="330"/>
        <end position="472"/>
    </location>
</feature>
<dbReference type="AlphaFoldDB" id="D1A7Q5"/>
<evidence type="ECO:0000256" key="11">
    <source>
        <dbReference type="ARBA" id="ARBA00029811"/>
    </source>
</evidence>
<dbReference type="GO" id="GO:0006508">
    <property type="term" value="P:proteolysis"/>
    <property type="evidence" value="ECO:0007669"/>
    <property type="project" value="UniProtKB-KW"/>
</dbReference>
<evidence type="ECO:0000256" key="8">
    <source>
        <dbReference type="ARBA" id="ARBA00022801"/>
    </source>
</evidence>
<dbReference type="Gene3D" id="2.60.40.1730">
    <property type="entry name" value="tricorn interacting facor f3 domain"/>
    <property type="match status" value="1"/>
</dbReference>
<dbReference type="KEGG" id="tcu:Tcur_1058"/>
<dbReference type="Proteomes" id="UP000001918">
    <property type="component" value="Chromosome"/>
</dbReference>
<evidence type="ECO:0000256" key="4">
    <source>
        <dbReference type="ARBA" id="ARBA00012564"/>
    </source>
</evidence>
<dbReference type="InterPro" id="IPR045357">
    <property type="entry name" value="Aminopeptidase_N-like_N"/>
</dbReference>
<dbReference type="PANTHER" id="PTHR11533">
    <property type="entry name" value="PROTEASE M1 ZINC METALLOPROTEASE"/>
    <property type="match status" value="1"/>
</dbReference>
<evidence type="ECO:0000256" key="9">
    <source>
        <dbReference type="ARBA" id="ARBA00022833"/>
    </source>
</evidence>
<comment type="catalytic activity">
    <reaction evidence="1">
        <text>Release of an N-terminal amino acid, Xaa-|-Yaa- from a peptide, amide or arylamide. Xaa is preferably Ala, but may be most amino acids including Pro (slow action). When a terminal hydrophobic residue is followed by a prolyl residue, the two may be released as an intact Xaa-Pro dipeptide.</text>
        <dbReference type="EC" id="3.4.11.2"/>
    </reaction>
</comment>
<dbReference type="HOGENOM" id="CLU_014298_2_0_11"/>
<evidence type="ECO:0000256" key="1">
    <source>
        <dbReference type="ARBA" id="ARBA00000098"/>
    </source>
</evidence>
<keyword evidence="7" id="KW-0479">Metal-binding</keyword>
<comment type="similarity">
    <text evidence="3">Belongs to the peptidase M1 family.</text>
</comment>
<dbReference type="STRING" id="471852.Tcur_1058"/>
<dbReference type="SUPFAM" id="SSF63737">
    <property type="entry name" value="Leukotriene A4 hydrolase N-terminal domain"/>
    <property type="match status" value="1"/>
</dbReference>
<keyword evidence="9" id="KW-0862">Zinc</keyword>
<keyword evidence="13" id="KW-0732">Signal</keyword>
<dbReference type="InterPro" id="IPR001930">
    <property type="entry name" value="Peptidase_M1"/>
</dbReference>
<dbReference type="Gene3D" id="1.10.390.10">
    <property type="entry name" value="Neutral Protease Domain 2"/>
    <property type="match status" value="1"/>
</dbReference>
<dbReference type="OrthoDB" id="100605at2"/>
<dbReference type="InterPro" id="IPR014782">
    <property type="entry name" value="Peptidase_M1_dom"/>
</dbReference>
<dbReference type="InterPro" id="IPR027268">
    <property type="entry name" value="Peptidase_M4/M1_CTD_sf"/>
</dbReference>
<feature type="domain" description="Aminopeptidase N-like N-terminal" evidence="15">
    <location>
        <begin position="63"/>
        <end position="233"/>
    </location>
</feature>
<dbReference type="InterPro" id="IPR042097">
    <property type="entry name" value="Aminopeptidase_N-like_N_sf"/>
</dbReference>
<dbReference type="eggNOG" id="COG0308">
    <property type="taxonomic scope" value="Bacteria"/>
</dbReference>
<protein>
    <recommendedName>
        <fullName evidence="5">Aminopeptidase N</fullName>
        <ecNumber evidence="4">3.4.11.2</ecNumber>
    </recommendedName>
    <alternativeName>
        <fullName evidence="11">Alanine aminopeptidase</fullName>
    </alternativeName>
    <alternativeName>
        <fullName evidence="12">Lysyl aminopeptidase</fullName>
    </alternativeName>
</protein>
<accession>D1A7Q5</accession>
<keyword evidence="10" id="KW-0482">Metalloprotease</keyword>
<dbReference type="GO" id="GO:0008237">
    <property type="term" value="F:metallopeptidase activity"/>
    <property type="evidence" value="ECO:0007669"/>
    <property type="project" value="UniProtKB-KW"/>
</dbReference>
<evidence type="ECO:0000256" key="10">
    <source>
        <dbReference type="ARBA" id="ARBA00023049"/>
    </source>
</evidence>
<name>D1A7Q5_THECD</name>
<evidence type="ECO:0000256" key="12">
    <source>
        <dbReference type="ARBA" id="ARBA00031533"/>
    </source>
</evidence>
<dbReference type="SUPFAM" id="SSF55486">
    <property type="entry name" value="Metalloproteases ('zincins'), catalytic domain"/>
    <property type="match status" value="1"/>
</dbReference>
<evidence type="ECO:0000259" key="15">
    <source>
        <dbReference type="Pfam" id="PF17900"/>
    </source>
</evidence>
<comment type="cofactor">
    <cofactor evidence="2">
        <name>Zn(2+)</name>
        <dbReference type="ChEBI" id="CHEBI:29105"/>
    </cofactor>
</comment>
<gene>
    <name evidence="16" type="ordered locus">Tcur_1058</name>
</gene>
<evidence type="ECO:0000256" key="5">
    <source>
        <dbReference type="ARBA" id="ARBA00015611"/>
    </source>
</evidence>
<evidence type="ECO:0000256" key="7">
    <source>
        <dbReference type="ARBA" id="ARBA00022723"/>
    </source>
</evidence>
<evidence type="ECO:0000256" key="3">
    <source>
        <dbReference type="ARBA" id="ARBA00010136"/>
    </source>
</evidence>